<evidence type="ECO:0000313" key="4">
    <source>
        <dbReference type="Proteomes" id="UP000202667"/>
    </source>
</evidence>
<feature type="compositionally biased region" description="Basic and acidic residues" evidence="1">
    <location>
        <begin position="20"/>
        <end position="37"/>
    </location>
</feature>
<reference evidence="2 4" key="1">
    <citation type="journal article" date="2001" name="Virology">
        <title>Sequence analysis of the Spodoptera litura multicapsid nucleopolyhedrovirus genome.</title>
        <authorList>
            <person name="Pang Y."/>
            <person name="Yu J."/>
            <person name="Wang L."/>
            <person name="Hu X."/>
            <person name="Bao W."/>
            <person name="Li G."/>
            <person name="Chen C."/>
            <person name="Han H."/>
            <person name="Hu S."/>
            <person name="Yang H."/>
        </authorList>
    </citation>
    <scope>NUCLEOTIDE SEQUENCE [LARGE SCALE GENOMIC DNA]</scope>
    <source>
        <strain evidence="2 4">G2</strain>
    </source>
</reference>
<dbReference type="EMBL" id="MN342245">
    <property type="protein sequence ID" value="QHN73955.1"/>
    <property type="molecule type" value="Genomic_DNA"/>
</dbReference>
<evidence type="ECO:0000256" key="1">
    <source>
        <dbReference type="SAM" id="MobiDB-lite"/>
    </source>
</evidence>
<evidence type="ECO:0000313" key="2">
    <source>
        <dbReference type="EMBL" id="AAL01788.1"/>
    </source>
</evidence>
<dbReference type="KEGG" id="vg:922202"/>
<dbReference type="EMBL" id="AF325155">
    <property type="protein sequence ID" value="AAL01788.1"/>
    <property type="molecule type" value="Genomic_DNA"/>
</dbReference>
<accession>Q91BC3</accession>
<evidence type="ECO:0000313" key="3">
    <source>
        <dbReference type="EMBL" id="QHN73955.1"/>
    </source>
</evidence>
<reference evidence="3" key="2">
    <citation type="journal article" date="2019" name="Viruses">
        <title>Identification of Loci Associated with Enhanced Virulence in Spodoptera litura Nucleopolyhedrovirus Isolates Using Deep Sequencing.</title>
        <authorList>
            <person name="Zwart M.P."/>
            <person name="Ali G."/>
            <person name="Strien E.A.V."/>
            <person name="Schijlen E.G.W.M."/>
            <person name="Wang M."/>
            <person name="Werf W.V."/>
            <person name="Vlak J.M."/>
        </authorList>
    </citation>
    <scope>NUCLEOTIDE SEQUENCE</scope>
    <source>
        <strain evidence="3">G2</strain>
    </source>
</reference>
<protein>
    <submittedName>
        <fullName evidence="2">Uncharacterized protein</fullName>
    </submittedName>
</protein>
<organism evidence="2 4">
    <name type="scientific">Spodoptera litura multicapsid nucleopolyhedrovirus</name>
    <name type="common">SpltMNPV</name>
    <dbReference type="NCBI Taxonomy" id="46242"/>
    <lineage>
        <taxon>Viruses</taxon>
        <taxon>Viruses incertae sedis</taxon>
        <taxon>Naldaviricetes</taxon>
        <taxon>Lefavirales</taxon>
        <taxon>Baculoviridae</taxon>
        <taxon>Alphabaculovirus</taxon>
        <taxon>Alphabaculovirus spliturae</taxon>
    </lineage>
</organism>
<proteinExistence type="predicted"/>
<name>Q91BC3_NPVST</name>
<organismHost>
    <name type="scientific">Lepidoptera</name>
    <name type="common">moths &amp; butterflies</name>
    <dbReference type="NCBI Taxonomy" id="7088"/>
</organismHost>
<feature type="region of interest" description="Disordered" evidence="1">
    <location>
        <begin position="20"/>
        <end position="55"/>
    </location>
</feature>
<dbReference type="OrthoDB" id="16753at10239"/>
<sequence>MGNLLNKLFRRENYVFDKTDSETTNKSDLDDFEKIDSDSSGADNSGDDGDDEKDATICTDESYEIDESNMFDESITTLEQKIEKAREIFTQRFERFGYDLKFDGYDDTDYGEDYDNYCCEHHPNWYLTSKSHCFYSVSTVVKTVEKWYKELHRRGGFENLEDFVKVFHATLPVNVYVAMFDVDLKYWKDCYVCDAKYQYRDNHVYPLKMCFCSECATQLFYERYDITEKIVKSFCTCSKTEFVYLNVLREIYCITCKRVKIFKYIYN</sequence>
<keyword evidence="4" id="KW-1185">Reference proteome</keyword>
<dbReference type="RefSeq" id="NP_258374.1">
    <property type="nucleotide sequence ID" value="NC_003102.1"/>
</dbReference>
<dbReference type="Proteomes" id="UP000202667">
    <property type="component" value="Segment"/>
</dbReference>
<gene>
    <name evidence="3" type="primary">ORF106</name>
</gene>